<protein>
    <recommendedName>
        <fullName evidence="4">DUF2325 domain-containing protein</fullName>
    </recommendedName>
</protein>
<gene>
    <name evidence="2" type="ORF">SAMN05660649_04744</name>
</gene>
<dbReference type="STRING" id="341036.SAMN05660649_04744"/>
<keyword evidence="3" id="KW-1185">Reference proteome</keyword>
<dbReference type="AlphaFoldDB" id="A0A1I2Z472"/>
<proteinExistence type="inferred from homology"/>
<accession>A0A1I2Z472</accession>
<evidence type="ECO:0000256" key="1">
    <source>
        <dbReference type="ARBA" id="ARBA00007189"/>
    </source>
</evidence>
<reference evidence="3" key="1">
    <citation type="submission" date="2016-10" db="EMBL/GenBank/DDBJ databases">
        <authorList>
            <person name="Varghese N."/>
            <person name="Submissions S."/>
        </authorList>
    </citation>
    <scope>NUCLEOTIDE SEQUENCE [LARGE SCALE GENOMIC DNA]</scope>
    <source>
        <strain evidence="3">DSM 17038</strain>
    </source>
</reference>
<sequence>MPDKAFEKVLQFLNDLKDLDQNAYAELQKLHEALRSSRKAYMEIVHRQQEIDTGEQDREVEEADEDSLTGDLRRLPKGAVIELDNGTEIFVPEIWVRNLGLEHGDVVAATPLGMLDRSPLYEFSVLERRGLGATSDRVSITGPVVFHGGEWFIYSDEEESLISLKPKEVRGLDLREGDIVEVAYPAGDISAARVAWKYEDVEHEPEYRTSRVTRRQPKKEKVADIGDPVLSGKTVLVVGGDLYRESYKLNFERRGVNFTWESGFQGSQGKNIEAKVRMADVIVLVTGMMSHRLPDVEAMCRRYGKPYVYAPSKGFTGAVRACQKVFLK</sequence>
<evidence type="ECO:0008006" key="4">
    <source>
        <dbReference type="Google" id="ProtNLM"/>
    </source>
</evidence>
<dbReference type="Pfam" id="PF10087">
    <property type="entry name" value="DUF2325"/>
    <property type="match status" value="1"/>
</dbReference>
<evidence type="ECO:0000313" key="2">
    <source>
        <dbReference type="EMBL" id="SFH32286.1"/>
    </source>
</evidence>
<dbReference type="InterPro" id="IPR016772">
    <property type="entry name" value="UCP020408"/>
</dbReference>
<organism evidence="2 3">
    <name type="scientific">Desulfotruncus arcticus DSM 17038</name>
    <dbReference type="NCBI Taxonomy" id="1121424"/>
    <lineage>
        <taxon>Bacteria</taxon>
        <taxon>Bacillati</taxon>
        <taxon>Bacillota</taxon>
        <taxon>Clostridia</taxon>
        <taxon>Eubacteriales</taxon>
        <taxon>Desulfallaceae</taxon>
        <taxon>Desulfotruncus</taxon>
    </lineage>
</organism>
<dbReference type="EMBL" id="FOOX01000024">
    <property type="protein sequence ID" value="SFH32286.1"/>
    <property type="molecule type" value="Genomic_DNA"/>
</dbReference>
<evidence type="ECO:0000313" key="3">
    <source>
        <dbReference type="Proteomes" id="UP000199337"/>
    </source>
</evidence>
<name>A0A1I2Z472_9FIRM</name>
<dbReference type="RefSeq" id="WP_165613686.1">
    <property type="nucleotide sequence ID" value="NZ_FOOX01000024.1"/>
</dbReference>
<dbReference type="Proteomes" id="UP000199337">
    <property type="component" value="Unassembled WGS sequence"/>
</dbReference>
<comment type="similarity">
    <text evidence="1">Belongs to the UPF0751 family.</text>
</comment>